<accession>A0AAV7RUU5</accession>
<gene>
    <name evidence="1" type="ORF">NDU88_008809</name>
</gene>
<reference evidence="1" key="1">
    <citation type="journal article" date="2022" name="bioRxiv">
        <title>Sequencing and chromosome-scale assembly of the giantPleurodeles waltlgenome.</title>
        <authorList>
            <person name="Brown T."/>
            <person name="Elewa A."/>
            <person name="Iarovenko S."/>
            <person name="Subramanian E."/>
            <person name="Araus A.J."/>
            <person name="Petzold A."/>
            <person name="Susuki M."/>
            <person name="Suzuki K.-i.T."/>
            <person name="Hayashi T."/>
            <person name="Toyoda A."/>
            <person name="Oliveira C."/>
            <person name="Osipova E."/>
            <person name="Leigh N.D."/>
            <person name="Simon A."/>
            <person name="Yun M.H."/>
        </authorList>
    </citation>
    <scope>NUCLEOTIDE SEQUENCE</scope>
    <source>
        <strain evidence="1">20211129_DDA</strain>
        <tissue evidence="1">Liver</tissue>
    </source>
</reference>
<name>A0AAV7RUU5_PLEWA</name>
<organism evidence="1 2">
    <name type="scientific">Pleurodeles waltl</name>
    <name type="common">Iberian ribbed newt</name>
    <dbReference type="NCBI Taxonomy" id="8319"/>
    <lineage>
        <taxon>Eukaryota</taxon>
        <taxon>Metazoa</taxon>
        <taxon>Chordata</taxon>
        <taxon>Craniata</taxon>
        <taxon>Vertebrata</taxon>
        <taxon>Euteleostomi</taxon>
        <taxon>Amphibia</taxon>
        <taxon>Batrachia</taxon>
        <taxon>Caudata</taxon>
        <taxon>Salamandroidea</taxon>
        <taxon>Salamandridae</taxon>
        <taxon>Pleurodelinae</taxon>
        <taxon>Pleurodeles</taxon>
    </lineage>
</organism>
<dbReference type="AlphaFoldDB" id="A0AAV7RUU5"/>
<keyword evidence="2" id="KW-1185">Reference proteome</keyword>
<dbReference type="Proteomes" id="UP001066276">
    <property type="component" value="Chromosome 5"/>
</dbReference>
<evidence type="ECO:0000313" key="1">
    <source>
        <dbReference type="EMBL" id="KAJ1156084.1"/>
    </source>
</evidence>
<dbReference type="EMBL" id="JANPWB010000009">
    <property type="protein sequence ID" value="KAJ1156084.1"/>
    <property type="molecule type" value="Genomic_DNA"/>
</dbReference>
<protein>
    <submittedName>
        <fullName evidence="1">Uncharacterized protein</fullName>
    </submittedName>
</protein>
<evidence type="ECO:0000313" key="2">
    <source>
        <dbReference type="Proteomes" id="UP001066276"/>
    </source>
</evidence>
<proteinExistence type="predicted"/>
<sequence>MLVAGLPLSCWTAMQPQHHKSGRRSVPAVVLRHFQLCSATPCIILALLIDRLHHHLLIASSSVAATVMLHAAIPCSASHYPGSLNRLPSPSPPLPPPSCCVLRGLAQLHTILALLANCLYPIPPRCLAQLRTVLADLVNHLHHRLLTHRYRHCAACVDAMLIFTLFALF</sequence>
<comment type="caution">
    <text evidence="1">The sequence shown here is derived from an EMBL/GenBank/DDBJ whole genome shotgun (WGS) entry which is preliminary data.</text>
</comment>